<dbReference type="PANTHER" id="PTHR24418">
    <property type="entry name" value="TYROSINE-PROTEIN KINASE"/>
    <property type="match status" value="1"/>
</dbReference>
<dbReference type="InterPro" id="IPR001245">
    <property type="entry name" value="Ser-Thr/Tyr_kinase_cat_dom"/>
</dbReference>
<feature type="signal peptide" evidence="12">
    <location>
        <begin position="1"/>
        <end position="25"/>
    </location>
</feature>
<evidence type="ECO:0000256" key="11">
    <source>
        <dbReference type="PROSITE-ProRule" id="PRU00192"/>
    </source>
</evidence>
<keyword evidence="9" id="KW-0829">Tyrosine-protein kinase</keyword>
<comment type="caution">
    <text evidence="15">The sequence shown here is derived from an EMBL/GenBank/DDBJ whole genome shotgun (WGS) entry which is preliminary data.</text>
</comment>
<keyword evidence="3 11" id="KW-0728">SH3 domain</keyword>
<evidence type="ECO:0000259" key="14">
    <source>
        <dbReference type="PROSITE" id="PS50011"/>
    </source>
</evidence>
<organism evidence="15 16">
    <name type="scientific">Mytilus edulis</name>
    <name type="common">Blue mussel</name>
    <dbReference type="NCBI Taxonomy" id="6550"/>
    <lineage>
        <taxon>Eukaryota</taxon>
        <taxon>Metazoa</taxon>
        <taxon>Spiralia</taxon>
        <taxon>Lophotrochozoa</taxon>
        <taxon>Mollusca</taxon>
        <taxon>Bivalvia</taxon>
        <taxon>Autobranchia</taxon>
        <taxon>Pteriomorphia</taxon>
        <taxon>Mytilida</taxon>
        <taxon>Mytiloidea</taxon>
        <taxon>Mytilidae</taxon>
        <taxon>Mytilinae</taxon>
        <taxon>Mytilus</taxon>
    </lineage>
</organism>
<dbReference type="InterPro" id="IPR011009">
    <property type="entry name" value="Kinase-like_dom_sf"/>
</dbReference>
<evidence type="ECO:0000256" key="2">
    <source>
        <dbReference type="ARBA" id="ARBA00011903"/>
    </source>
</evidence>
<dbReference type="InterPro" id="IPR036028">
    <property type="entry name" value="SH3-like_dom_sf"/>
</dbReference>
<dbReference type="InterPro" id="IPR000980">
    <property type="entry name" value="SH2"/>
</dbReference>
<feature type="domain" description="SH3" evidence="13">
    <location>
        <begin position="200"/>
        <end position="265"/>
    </location>
</feature>
<dbReference type="GO" id="GO:0005524">
    <property type="term" value="F:ATP binding"/>
    <property type="evidence" value="ECO:0007669"/>
    <property type="project" value="UniProtKB-KW"/>
</dbReference>
<dbReference type="SUPFAM" id="SSF56112">
    <property type="entry name" value="Protein kinase-like (PK-like)"/>
    <property type="match status" value="1"/>
</dbReference>
<dbReference type="Pfam" id="PF00017">
    <property type="entry name" value="SH2"/>
    <property type="match status" value="1"/>
</dbReference>
<dbReference type="FunFam" id="3.30.200.20:FF:000180">
    <property type="entry name" value="serine/threonine-protein kinase STY46-like"/>
    <property type="match status" value="1"/>
</dbReference>
<evidence type="ECO:0000256" key="8">
    <source>
        <dbReference type="ARBA" id="ARBA00023136"/>
    </source>
</evidence>
<protein>
    <recommendedName>
        <fullName evidence="2">non-specific protein-tyrosine kinase</fullName>
        <ecNumber evidence="2">2.7.10.2</ecNumber>
    </recommendedName>
</protein>
<dbReference type="Gene3D" id="1.10.510.10">
    <property type="entry name" value="Transferase(Phosphotransferase) domain 1"/>
    <property type="match status" value="1"/>
</dbReference>
<keyword evidence="16" id="KW-1185">Reference proteome</keyword>
<dbReference type="SUPFAM" id="SSF50044">
    <property type="entry name" value="SH3-domain"/>
    <property type="match status" value="1"/>
</dbReference>
<dbReference type="InterPro" id="IPR000719">
    <property type="entry name" value="Prot_kinase_dom"/>
</dbReference>
<sequence>MLQSFIVLSLLFVLIFSLESKDGKGLRTYRESEEKNRVGDILHELQGICLHEKDRDVAQLKKDTQSILKNMAVYKDVKKGKVKGSIKLEKIKVVEAVEDRTLDNKVNVFQDDQRKEWIEILRDGKIHVHVQLPFIILNNAYCWEEACLFLSKYHPESGPNHWDDIPAVIRSIEMLTVCVKTAVCDKQTTPPKPEDNNQSRDKKFYIAIYNFTPVEDGDLELQQYYGFYIGEEYEVVDDTRDHWWLAQNKAGDGTVKHYHIKKNTEGMFYIAEKHAFPSVQDLVHYHKHDSAGKYEIDPTEITVNQGKWKGKVVAVKMMKEGTMSEDSFIEEARTMTQLNHPNLVQLYGIVTKRRPLIIVTELMPYGSLLTYLRRHKARLMPKTATLLDICSQVCNGMAYLEKRKFIHRDLAARNCLVGESMVVKFADFGLARYVLDDEYTSSQGTKFPVKWAPPEVLNFTRFSSKSDVWAFGVLMWETFTGGQMPYDKMKNVDVVDYACQSR</sequence>
<keyword evidence="12" id="KW-0732">Signal</keyword>
<dbReference type="EMBL" id="CAJPWZ010002736">
    <property type="protein sequence ID" value="CAG2244380.1"/>
    <property type="molecule type" value="Genomic_DNA"/>
</dbReference>
<dbReference type="Pfam" id="PF00018">
    <property type="entry name" value="SH3_1"/>
    <property type="match status" value="1"/>
</dbReference>
<dbReference type="OrthoDB" id="28230at2759"/>
<proteinExistence type="predicted"/>
<keyword evidence="4" id="KW-0808">Transferase</keyword>
<evidence type="ECO:0000256" key="12">
    <source>
        <dbReference type="SAM" id="SignalP"/>
    </source>
</evidence>
<dbReference type="FunFam" id="1.10.510.10:FF:001512">
    <property type="entry name" value="Receptor tyrosine-protein kinase erbB-2"/>
    <property type="match status" value="1"/>
</dbReference>
<evidence type="ECO:0000256" key="5">
    <source>
        <dbReference type="ARBA" id="ARBA00022741"/>
    </source>
</evidence>
<evidence type="ECO:0000256" key="9">
    <source>
        <dbReference type="ARBA" id="ARBA00023137"/>
    </source>
</evidence>
<dbReference type="InterPro" id="IPR050198">
    <property type="entry name" value="Non-receptor_tyrosine_kinases"/>
</dbReference>
<keyword evidence="6" id="KW-0418">Kinase</keyword>
<evidence type="ECO:0000256" key="1">
    <source>
        <dbReference type="ARBA" id="ARBA00004308"/>
    </source>
</evidence>
<dbReference type="GO" id="GO:0048468">
    <property type="term" value="P:cell development"/>
    <property type="evidence" value="ECO:0007669"/>
    <property type="project" value="UniProtKB-ARBA"/>
</dbReference>
<dbReference type="Pfam" id="PF07714">
    <property type="entry name" value="PK_Tyr_Ser-Thr"/>
    <property type="match status" value="1"/>
</dbReference>
<evidence type="ECO:0000259" key="13">
    <source>
        <dbReference type="PROSITE" id="PS50002"/>
    </source>
</evidence>
<evidence type="ECO:0000256" key="4">
    <source>
        <dbReference type="ARBA" id="ARBA00022679"/>
    </source>
</evidence>
<dbReference type="PROSITE" id="PS50011">
    <property type="entry name" value="PROTEIN_KINASE_DOM"/>
    <property type="match status" value="1"/>
</dbReference>
<comment type="catalytic activity">
    <reaction evidence="10">
        <text>L-tyrosyl-[protein] + ATP = O-phospho-L-tyrosyl-[protein] + ADP + H(+)</text>
        <dbReference type="Rhea" id="RHEA:10596"/>
        <dbReference type="Rhea" id="RHEA-COMP:10136"/>
        <dbReference type="Rhea" id="RHEA-COMP:20101"/>
        <dbReference type="ChEBI" id="CHEBI:15378"/>
        <dbReference type="ChEBI" id="CHEBI:30616"/>
        <dbReference type="ChEBI" id="CHEBI:46858"/>
        <dbReference type="ChEBI" id="CHEBI:61978"/>
        <dbReference type="ChEBI" id="CHEBI:456216"/>
        <dbReference type="EC" id="2.7.10.2"/>
    </reaction>
</comment>
<feature type="chain" id="PRO_5035949107" description="non-specific protein-tyrosine kinase" evidence="12">
    <location>
        <begin position="26"/>
        <end position="502"/>
    </location>
</feature>
<dbReference type="PROSITE" id="PS00109">
    <property type="entry name" value="PROTEIN_KINASE_TYR"/>
    <property type="match status" value="1"/>
</dbReference>
<dbReference type="InterPro" id="IPR036860">
    <property type="entry name" value="SH2_dom_sf"/>
</dbReference>
<dbReference type="InterPro" id="IPR001452">
    <property type="entry name" value="SH3_domain"/>
</dbReference>
<name>A0A8S3UTE4_MYTED</name>
<dbReference type="EC" id="2.7.10.2" evidence="2"/>
<dbReference type="Gene3D" id="3.30.505.10">
    <property type="entry name" value="SH2 domain"/>
    <property type="match status" value="1"/>
</dbReference>
<dbReference type="GO" id="GO:0004715">
    <property type="term" value="F:non-membrane spanning protein tyrosine kinase activity"/>
    <property type="evidence" value="ECO:0007669"/>
    <property type="project" value="UniProtKB-EC"/>
</dbReference>
<evidence type="ECO:0000313" key="15">
    <source>
        <dbReference type="EMBL" id="CAG2244380.1"/>
    </source>
</evidence>
<keyword evidence="5" id="KW-0547">Nucleotide-binding</keyword>
<evidence type="ECO:0000256" key="10">
    <source>
        <dbReference type="ARBA" id="ARBA00051245"/>
    </source>
</evidence>
<keyword evidence="8" id="KW-0472">Membrane</keyword>
<dbReference type="AlphaFoldDB" id="A0A8S3UTE4"/>
<dbReference type="InterPro" id="IPR020635">
    <property type="entry name" value="Tyr_kinase_cat_dom"/>
</dbReference>
<reference evidence="15" key="1">
    <citation type="submission" date="2021-03" db="EMBL/GenBank/DDBJ databases">
        <authorList>
            <person name="Bekaert M."/>
        </authorList>
    </citation>
    <scope>NUCLEOTIDE SEQUENCE</scope>
</reference>
<evidence type="ECO:0000256" key="6">
    <source>
        <dbReference type="ARBA" id="ARBA00022777"/>
    </source>
</evidence>
<feature type="domain" description="Protein kinase" evidence="14">
    <location>
        <begin position="285"/>
        <end position="502"/>
    </location>
</feature>
<evidence type="ECO:0000313" key="16">
    <source>
        <dbReference type="Proteomes" id="UP000683360"/>
    </source>
</evidence>
<accession>A0A8S3UTE4</accession>
<evidence type="ECO:0000256" key="7">
    <source>
        <dbReference type="ARBA" id="ARBA00022840"/>
    </source>
</evidence>
<keyword evidence="7" id="KW-0067">ATP-binding</keyword>
<dbReference type="InterPro" id="IPR008266">
    <property type="entry name" value="Tyr_kinase_AS"/>
</dbReference>
<dbReference type="GO" id="GO:0012505">
    <property type="term" value="C:endomembrane system"/>
    <property type="evidence" value="ECO:0007669"/>
    <property type="project" value="UniProtKB-SubCell"/>
</dbReference>
<dbReference type="GO" id="GO:0030182">
    <property type="term" value="P:neuron differentiation"/>
    <property type="evidence" value="ECO:0007669"/>
    <property type="project" value="UniProtKB-ARBA"/>
</dbReference>
<dbReference type="Proteomes" id="UP000683360">
    <property type="component" value="Unassembled WGS sequence"/>
</dbReference>
<dbReference type="PROSITE" id="PS50002">
    <property type="entry name" value="SH3"/>
    <property type="match status" value="1"/>
</dbReference>
<gene>
    <name evidence="15" type="ORF">MEDL_56448</name>
</gene>
<dbReference type="GO" id="GO:0050793">
    <property type="term" value="P:regulation of developmental process"/>
    <property type="evidence" value="ECO:0007669"/>
    <property type="project" value="UniProtKB-ARBA"/>
</dbReference>
<dbReference type="SMART" id="SM00219">
    <property type="entry name" value="TyrKc"/>
    <property type="match status" value="1"/>
</dbReference>
<evidence type="ECO:0000256" key="3">
    <source>
        <dbReference type="ARBA" id="ARBA00022443"/>
    </source>
</evidence>
<dbReference type="PRINTS" id="PR00109">
    <property type="entry name" value="TYRKINASE"/>
</dbReference>
<comment type="subcellular location">
    <subcellularLocation>
        <location evidence="1">Endomembrane system</location>
    </subcellularLocation>
</comment>
<dbReference type="SUPFAM" id="SSF55550">
    <property type="entry name" value="SH2 domain"/>
    <property type="match status" value="1"/>
</dbReference>